<dbReference type="AlphaFoldDB" id="A0A9X2EQU0"/>
<evidence type="ECO:0000313" key="1">
    <source>
        <dbReference type="EMBL" id="MCO1335690.1"/>
    </source>
</evidence>
<gene>
    <name evidence="1" type="ORF">MO867_15240</name>
</gene>
<sequence length="315" mass="33888">MPAMSNYLKMGCLAILPLLFLNISLQAQVNCSSKDGLRACGLGDSHTLDYEIEPKEILFTTRSLWGNLTLPYDIEISPLTGSTFSLFSNSGEQLDINLTFRANDGEIQSLTPGNTSNFFTGTGDDAETYLIIELVTNQVPSSSSYSASFEMTLNNYFFIFNTGTETVAFDIVLNVEPNIVIRNLGDVNLGNSGTLFGQPIEDREDFCIGGKGFSSYTVNLSSINGSTGGNGNSAYELTGSNETISYAVAFSDNLASNTGIVPGNLGDVPGSFTRTTDEDCLVDNARVYISIAPVDWQSAQEPIYTDVLTVTVSSQ</sequence>
<evidence type="ECO:0000313" key="2">
    <source>
        <dbReference type="Proteomes" id="UP001139028"/>
    </source>
</evidence>
<accession>A0A9X2EQU0</accession>
<keyword evidence="2" id="KW-1185">Reference proteome</keyword>
<reference evidence="1" key="1">
    <citation type="journal article" date="2022" name="Arch. Microbiol.">
        <title>Microbulbifer okhotskensis sp. nov., isolated from a deep bottom sediment of the Okhotsk Sea.</title>
        <authorList>
            <person name="Romanenko L."/>
            <person name="Kurilenko V."/>
            <person name="Otstavnykh N."/>
            <person name="Velansky P."/>
            <person name="Isaeva M."/>
            <person name="Mikhailov V."/>
        </authorList>
    </citation>
    <scope>NUCLEOTIDE SEQUENCE</scope>
    <source>
        <strain evidence="1">OS29</strain>
    </source>
</reference>
<dbReference type="Proteomes" id="UP001139028">
    <property type="component" value="Unassembled WGS sequence"/>
</dbReference>
<protein>
    <submittedName>
        <fullName evidence="1">Uncharacterized protein</fullName>
    </submittedName>
</protein>
<name>A0A9X2EQU0_9GAMM</name>
<proteinExistence type="predicted"/>
<comment type="caution">
    <text evidence="1">The sequence shown here is derived from an EMBL/GenBank/DDBJ whole genome shotgun (WGS) entry which is preliminary data.</text>
</comment>
<dbReference type="EMBL" id="JALBWM010000075">
    <property type="protein sequence ID" value="MCO1335690.1"/>
    <property type="molecule type" value="Genomic_DNA"/>
</dbReference>
<organism evidence="1 2">
    <name type="scientific">Microbulbifer okhotskensis</name>
    <dbReference type="NCBI Taxonomy" id="2926617"/>
    <lineage>
        <taxon>Bacteria</taxon>
        <taxon>Pseudomonadati</taxon>
        <taxon>Pseudomonadota</taxon>
        <taxon>Gammaproteobacteria</taxon>
        <taxon>Cellvibrionales</taxon>
        <taxon>Microbulbiferaceae</taxon>
        <taxon>Microbulbifer</taxon>
    </lineage>
</organism>
<dbReference type="RefSeq" id="WP_252470655.1">
    <property type="nucleotide sequence ID" value="NZ_JALBWM010000075.1"/>
</dbReference>